<accession>C5HJY8</accession>
<gene>
    <name evidence="1" type="primary">TRA</name>
</gene>
<dbReference type="EMBL" id="FJ461621">
    <property type="protein sequence ID" value="ACS34691.1"/>
    <property type="molecule type" value="Genomic_DNA"/>
</dbReference>
<organism evidence="1">
    <name type="scientific">Lucilia cuprina</name>
    <name type="common">Green bottle fly</name>
    <name type="synonym">Australian sheep blowfly</name>
    <dbReference type="NCBI Taxonomy" id="7375"/>
    <lineage>
        <taxon>Eukaryota</taxon>
        <taxon>Metazoa</taxon>
        <taxon>Ecdysozoa</taxon>
        <taxon>Arthropoda</taxon>
        <taxon>Hexapoda</taxon>
        <taxon>Insecta</taxon>
        <taxon>Pterygota</taxon>
        <taxon>Neoptera</taxon>
        <taxon>Endopterygota</taxon>
        <taxon>Diptera</taxon>
        <taxon>Brachycera</taxon>
        <taxon>Muscomorpha</taxon>
        <taxon>Oestroidea</taxon>
        <taxon>Calliphoridae</taxon>
        <taxon>Luciliinae</taxon>
        <taxon>Lucilia</taxon>
    </lineage>
</organism>
<sequence length="88" mass="9609">MDSITTGLAASSILEGTKFKIQQSIPSGSIKRGPHAIVRTADLNDGINIQRRFAKYSNGINSLMAKCINSLFLKYETSSINIPFFGEN</sequence>
<dbReference type="OrthoDB" id="8066210at2759"/>
<evidence type="ECO:0000313" key="1">
    <source>
        <dbReference type="EMBL" id="ACS34691.1"/>
    </source>
</evidence>
<protein>
    <submittedName>
        <fullName evidence="1">Transformer minor male splice variant M2</fullName>
    </submittedName>
</protein>
<proteinExistence type="predicted"/>
<reference evidence="1" key="1">
    <citation type="journal article" date="2009" name="Genetics">
        <title>Sexual development in Lucilia cuprina (Diptera, Calliphoridae) is controlled by the transformer gene.</title>
        <authorList>
            <person name="Concha C."/>
            <person name="Scott M.J."/>
        </authorList>
    </citation>
    <scope>NUCLEOTIDE SEQUENCE</scope>
</reference>
<dbReference type="AlphaFoldDB" id="C5HJY8"/>
<name>C5HJY8_LUCCU</name>